<protein>
    <submittedName>
        <fullName evidence="5">Tetratricopeptide repeat protein</fullName>
    </submittedName>
</protein>
<evidence type="ECO:0000256" key="3">
    <source>
        <dbReference type="PROSITE-ProRule" id="PRU10141"/>
    </source>
</evidence>
<dbReference type="InterPro" id="IPR041664">
    <property type="entry name" value="AAA_16"/>
</dbReference>
<evidence type="ECO:0000259" key="4">
    <source>
        <dbReference type="PROSITE" id="PS50011"/>
    </source>
</evidence>
<dbReference type="SUPFAM" id="SSF52540">
    <property type="entry name" value="P-loop containing nucleoside triphosphate hydrolases"/>
    <property type="match status" value="1"/>
</dbReference>
<dbReference type="CDD" id="cd14014">
    <property type="entry name" value="STKc_PknB_like"/>
    <property type="match status" value="1"/>
</dbReference>
<dbReference type="PANTHER" id="PTHR16305:SF28">
    <property type="entry name" value="GUANYLATE CYCLASE DOMAIN-CONTAINING PROTEIN"/>
    <property type="match status" value="1"/>
</dbReference>
<dbReference type="PANTHER" id="PTHR16305">
    <property type="entry name" value="TESTICULAR SOLUBLE ADENYLYL CYCLASE"/>
    <property type="match status" value="1"/>
</dbReference>
<dbReference type="Pfam" id="PF13191">
    <property type="entry name" value="AAA_16"/>
    <property type="match status" value="1"/>
</dbReference>
<dbReference type="SMART" id="SM00220">
    <property type="entry name" value="S_TKc"/>
    <property type="match status" value="1"/>
</dbReference>
<dbReference type="PROSITE" id="PS00108">
    <property type="entry name" value="PROTEIN_KINASE_ST"/>
    <property type="match status" value="1"/>
</dbReference>
<reference evidence="5 6" key="1">
    <citation type="submission" date="2024-09" db="EMBL/GenBank/DDBJ databases">
        <title>Laminarin stimulates single cell rates of sulfate reduction while oxygen inhibits transcriptomic activity in coastal marine sediment.</title>
        <authorList>
            <person name="Lindsay M."/>
            <person name="Orcutt B."/>
            <person name="Emerson D."/>
            <person name="Stepanauskas R."/>
            <person name="D'Angelo T."/>
        </authorList>
    </citation>
    <scope>NUCLEOTIDE SEQUENCE [LARGE SCALE GENOMIC DNA]</scope>
    <source>
        <strain evidence="5">SAG AM-311-K15</strain>
    </source>
</reference>
<organism evidence="5 6">
    <name type="scientific">candidate division CSSED10-310 bacterium</name>
    <dbReference type="NCBI Taxonomy" id="2855610"/>
    <lineage>
        <taxon>Bacteria</taxon>
        <taxon>Bacteria division CSSED10-310</taxon>
    </lineage>
</organism>
<sequence>MNPGTIIGQYEVIEIVGQGGMGVVYRAQHRVSGEHVALKTIGSVNEYSLGRIRGEIRTLARIQHPGIVRIRAEGVHDGFPWYAMELITGVTLQEYFFTAPTKNQTKTQSDTVNKQNTDSIVSMTQEPSRNISQTGSRVGVSEFKLDMTESLDSSSVSMQSCGRESDDSAPALYPELELVSALDMIVKICEPLAYLHGEGIVHRDLKPDNIIIQVTDQPVIVDFGLFSRFSDVESRESLEVERAGAGTVPYIAPEQIRGECVDSRADLYALGCILYELLTGYYAFYDPDPEMILRAHLFKPPRPPSQLNPNIGPELDDLVLRLLAKDPRNRIGYAGSVAMIAGRLIGRDQITHTGPEPKDYLYRSRFAGRSQQVVALTGHFQNLLTGQGGLVLVGGESGIGKTRLLMEFGRDAARHDVIVLTGTCTEYSGRPFEALLKPLQWIADYCRSKGVAVTEHLLGKRGLVFAPFVASYSGLPGLEKFPEPEELPVQDARTRLFRYLSETLKILAQERPLLLILDDLHWSDELVSLFLSYFVRFQQQDSFPVLIVGAYRQEEVPSFLHNIISSSHVSNITINRLADNAVEVIVGDMLAMKPAPEALRRYLARHSEGNPFFVAEYLRAAVDHDYLFRDRYGNWQLQQASVSKLFAEDDQTFLPLPSSVHGLINRRLDKLSPAARSVLQAVAVIGRETDERLLTTMTDLSDDELLDSISEIELRHIAERTEQGLITFVHAQIQKVALETVPEDERGLLHLSAAHAIEQLFNEQREDYLADLGHHYEQAGKPIISCKYYYDAAQKAKKLHQIDFALDYLTRVIRFLELADTGAQLKHDLNIAEIYKERAELLELSAQYDSALQDYDNSIRLTRNELLKGLGNLSKAKIEEIRGNMEQARLYFHAALSFTTNDNLEKARILLNLAWFEGEMQGRHEEAEQLCSQTRDLILDTYPDLRRPLSDIINDIDSAPENIEAADLLAMTERYRGVFALGLCHYNQARHSLEEALAYFRKRGLKRKVGGTSNNLGNLFLLSSDLDKALEHMQNYLTISEEIGNRRGLARASSSLGHIYFYKGDYNLALEYHERDRLISEEIGDKRGLSMALGNLGLIYHFKGESDQALKFLHQCQTLNQAINYRPGVAMALGNIGMIHLTRGEFQPALEYLWQDHSLSEELGDKRGQGISLDRIGMVHSLQGDVNQAKECYTRSLTLLEEIGEHYYQGIVLLDLAELSRLNGDFARSMSLIESARLNFVAVNSESCTARCYLNFAECELDRGDVAQAKEALQKAIEIYKLHPDENDEGRLKLVSIRIALKECTIKPGLEPEQHLARLIADASDLLYKSRQRQLTKLTLETMLLLGQVLLLGLQHQEARQVLEEARELARKHGYKPLEQTIVATLSEVHP</sequence>
<dbReference type="InterPro" id="IPR019734">
    <property type="entry name" value="TPR_rpt"/>
</dbReference>
<dbReference type="Pfam" id="PF13181">
    <property type="entry name" value="TPR_8"/>
    <property type="match status" value="1"/>
</dbReference>
<dbReference type="EMBL" id="JBHPBY010000011">
    <property type="protein sequence ID" value="MFC1848895.1"/>
    <property type="molecule type" value="Genomic_DNA"/>
</dbReference>
<evidence type="ECO:0000313" key="5">
    <source>
        <dbReference type="EMBL" id="MFC1848895.1"/>
    </source>
</evidence>
<dbReference type="PROSITE" id="PS00107">
    <property type="entry name" value="PROTEIN_KINASE_ATP"/>
    <property type="match status" value="1"/>
</dbReference>
<proteinExistence type="predicted"/>
<dbReference type="InterPro" id="IPR011009">
    <property type="entry name" value="Kinase-like_dom_sf"/>
</dbReference>
<dbReference type="Gene3D" id="1.10.510.10">
    <property type="entry name" value="Transferase(Phosphotransferase) domain 1"/>
    <property type="match status" value="2"/>
</dbReference>
<accession>A0ABV6YRT1</accession>
<dbReference type="InterPro" id="IPR008271">
    <property type="entry name" value="Ser/Thr_kinase_AS"/>
</dbReference>
<feature type="domain" description="Protein kinase" evidence="4">
    <location>
        <begin position="10"/>
        <end position="345"/>
    </location>
</feature>
<dbReference type="Pfam" id="PF00069">
    <property type="entry name" value="Pkinase"/>
    <property type="match status" value="2"/>
</dbReference>
<keyword evidence="6" id="KW-1185">Reference proteome</keyword>
<evidence type="ECO:0000313" key="6">
    <source>
        <dbReference type="Proteomes" id="UP001594351"/>
    </source>
</evidence>
<dbReference type="PROSITE" id="PS50011">
    <property type="entry name" value="PROTEIN_KINASE_DOM"/>
    <property type="match status" value="1"/>
</dbReference>
<dbReference type="Pfam" id="PF13424">
    <property type="entry name" value="TPR_12"/>
    <property type="match status" value="2"/>
</dbReference>
<keyword evidence="1 3" id="KW-0547">Nucleotide-binding</keyword>
<dbReference type="SUPFAM" id="SSF56112">
    <property type="entry name" value="Protein kinase-like (PK-like)"/>
    <property type="match status" value="1"/>
</dbReference>
<dbReference type="Gene3D" id="3.40.50.300">
    <property type="entry name" value="P-loop containing nucleotide triphosphate hydrolases"/>
    <property type="match status" value="1"/>
</dbReference>
<dbReference type="SUPFAM" id="SSF48452">
    <property type="entry name" value="TPR-like"/>
    <property type="match status" value="3"/>
</dbReference>
<evidence type="ECO:0000256" key="2">
    <source>
        <dbReference type="ARBA" id="ARBA00022840"/>
    </source>
</evidence>
<evidence type="ECO:0000256" key="1">
    <source>
        <dbReference type="ARBA" id="ARBA00022741"/>
    </source>
</evidence>
<feature type="binding site" evidence="3">
    <location>
        <position position="39"/>
    </location>
    <ligand>
        <name>ATP</name>
        <dbReference type="ChEBI" id="CHEBI:30616"/>
    </ligand>
</feature>
<dbReference type="Gene3D" id="1.25.40.10">
    <property type="entry name" value="Tetratricopeptide repeat domain"/>
    <property type="match status" value="3"/>
</dbReference>
<keyword evidence="2 3" id="KW-0067">ATP-binding</keyword>
<dbReference type="InterPro" id="IPR011990">
    <property type="entry name" value="TPR-like_helical_dom_sf"/>
</dbReference>
<dbReference type="InterPro" id="IPR017441">
    <property type="entry name" value="Protein_kinase_ATP_BS"/>
</dbReference>
<comment type="caution">
    <text evidence="5">The sequence shown here is derived from an EMBL/GenBank/DDBJ whole genome shotgun (WGS) entry which is preliminary data.</text>
</comment>
<dbReference type="InterPro" id="IPR000719">
    <property type="entry name" value="Prot_kinase_dom"/>
</dbReference>
<gene>
    <name evidence="5" type="ORF">ACFL27_01690</name>
</gene>
<dbReference type="SMART" id="SM00028">
    <property type="entry name" value="TPR"/>
    <property type="match status" value="11"/>
</dbReference>
<dbReference type="Proteomes" id="UP001594351">
    <property type="component" value="Unassembled WGS sequence"/>
</dbReference>
<dbReference type="InterPro" id="IPR027417">
    <property type="entry name" value="P-loop_NTPase"/>
</dbReference>
<name>A0ABV6YRT1_UNCC1</name>